<proteinExistence type="inferred from homology"/>
<accession>A0ABQ9V0D3</accession>
<gene>
    <name evidence="4" type="ORF">P7K49_020473</name>
</gene>
<evidence type="ECO:0000256" key="2">
    <source>
        <dbReference type="ARBA" id="ARBA00039458"/>
    </source>
</evidence>
<keyword evidence="5" id="KW-1185">Reference proteome</keyword>
<evidence type="ECO:0000313" key="5">
    <source>
        <dbReference type="Proteomes" id="UP001266305"/>
    </source>
</evidence>
<comment type="similarity">
    <text evidence="1">Belongs to the BCL7 family.</text>
</comment>
<feature type="compositionally biased region" description="Basic and acidic residues" evidence="3">
    <location>
        <begin position="148"/>
        <end position="166"/>
    </location>
</feature>
<dbReference type="InterPro" id="IPR006804">
    <property type="entry name" value="BCL7"/>
</dbReference>
<feature type="compositionally biased region" description="Low complexity" evidence="3">
    <location>
        <begin position="128"/>
        <end position="145"/>
    </location>
</feature>
<dbReference type="EMBL" id="JASSZA010000009">
    <property type="protein sequence ID" value="KAK2102806.1"/>
    <property type="molecule type" value="Genomic_DNA"/>
</dbReference>
<feature type="region of interest" description="Disordered" evidence="3">
    <location>
        <begin position="259"/>
        <end position="298"/>
    </location>
</feature>
<name>A0ABQ9V0D3_SAGOE</name>
<evidence type="ECO:0000256" key="3">
    <source>
        <dbReference type="SAM" id="MobiDB-lite"/>
    </source>
</evidence>
<sequence>MAGRCPNFADKALQLLGSQASYLQRPLISIPNQEQSPPEDFAWAVPPAWTAFPISSNSVLLPGKMAQTNPHGCRGLQLKNKNKKKGKDEKCGSEVTTPENSSSPGMMDMHDDNSNQSSIADASPIKQENSSNSSPAPEPNSAVPSDGTEAKADEAQADGKEHPGAEGLEHLGQLHEELSSMERGVANVALVGQPQGSRCVCLRRSQCGSRRKGTAAELICAPVHGGSGLPPGCLIRPSIRGAIAGVPRTDVGFVCSHEKPLPPPKLHLPPAPPSLPLPSAEETWSGAAGRLRHEESPE</sequence>
<dbReference type="PANTHER" id="PTHR12767">
    <property type="entry name" value="BCL7 RELATED"/>
    <property type="match status" value="1"/>
</dbReference>
<reference evidence="4 5" key="1">
    <citation type="submission" date="2023-05" db="EMBL/GenBank/DDBJ databases">
        <title>B98-5 Cell Line De Novo Hybrid Assembly: An Optical Mapping Approach.</title>
        <authorList>
            <person name="Kananen K."/>
            <person name="Auerbach J.A."/>
            <person name="Kautto E."/>
            <person name="Blachly J.S."/>
        </authorList>
    </citation>
    <scope>NUCLEOTIDE SEQUENCE [LARGE SCALE GENOMIC DNA]</scope>
    <source>
        <strain evidence="4">B95-8</strain>
        <tissue evidence="4">Cell line</tissue>
    </source>
</reference>
<evidence type="ECO:0000256" key="1">
    <source>
        <dbReference type="ARBA" id="ARBA00010326"/>
    </source>
</evidence>
<feature type="region of interest" description="Disordered" evidence="3">
    <location>
        <begin position="67"/>
        <end position="166"/>
    </location>
</feature>
<evidence type="ECO:0000313" key="4">
    <source>
        <dbReference type="EMBL" id="KAK2102806.1"/>
    </source>
</evidence>
<dbReference type="PANTHER" id="PTHR12767:SF11">
    <property type="entry name" value="B-CELL CLL_LYMPHOMA 7 PROTEIN FAMILY MEMBER A"/>
    <property type="match status" value="1"/>
</dbReference>
<comment type="caution">
    <text evidence="4">The sequence shown here is derived from an EMBL/GenBank/DDBJ whole genome shotgun (WGS) entry which is preliminary data.</text>
</comment>
<organism evidence="4 5">
    <name type="scientific">Saguinus oedipus</name>
    <name type="common">Cotton-top tamarin</name>
    <name type="synonym">Oedipomidas oedipus</name>
    <dbReference type="NCBI Taxonomy" id="9490"/>
    <lineage>
        <taxon>Eukaryota</taxon>
        <taxon>Metazoa</taxon>
        <taxon>Chordata</taxon>
        <taxon>Craniata</taxon>
        <taxon>Vertebrata</taxon>
        <taxon>Euteleostomi</taxon>
        <taxon>Mammalia</taxon>
        <taxon>Eutheria</taxon>
        <taxon>Euarchontoglires</taxon>
        <taxon>Primates</taxon>
        <taxon>Haplorrhini</taxon>
        <taxon>Platyrrhini</taxon>
        <taxon>Cebidae</taxon>
        <taxon>Callitrichinae</taxon>
        <taxon>Saguinus</taxon>
    </lineage>
</organism>
<dbReference type="Proteomes" id="UP001266305">
    <property type="component" value="Unassembled WGS sequence"/>
</dbReference>
<feature type="compositionally biased region" description="Pro residues" evidence="3">
    <location>
        <begin position="261"/>
        <end position="276"/>
    </location>
</feature>
<protein>
    <recommendedName>
        <fullName evidence="2">B-cell CLL/lymphoma 7 protein family member A</fullName>
    </recommendedName>
</protein>
<feature type="compositionally biased region" description="Polar residues" evidence="3">
    <location>
        <begin position="94"/>
        <end position="104"/>
    </location>
</feature>